<feature type="domain" description="Histidine kinase/HSP90-like ATPase" evidence="2">
    <location>
        <begin position="11"/>
        <end position="118"/>
    </location>
</feature>
<dbReference type="InterPro" id="IPR003594">
    <property type="entry name" value="HATPase_dom"/>
</dbReference>
<evidence type="ECO:0000256" key="1">
    <source>
        <dbReference type="ARBA" id="ARBA00022527"/>
    </source>
</evidence>
<keyword evidence="1" id="KW-0723">Serine/threonine-protein kinase</keyword>
<dbReference type="Proteomes" id="UP001595872">
    <property type="component" value="Unassembled WGS sequence"/>
</dbReference>
<keyword evidence="1" id="KW-0808">Transferase</keyword>
<evidence type="ECO:0000313" key="4">
    <source>
        <dbReference type="Proteomes" id="UP001595872"/>
    </source>
</evidence>
<dbReference type="GO" id="GO:0005524">
    <property type="term" value="F:ATP binding"/>
    <property type="evidence" value="ECO:0007669"/>
    <property type="project" value="UniProtKB-KW"/>
</dbReference>
<dbReference type="PANTHER" id="PTHR35526:SF3">
    <property type="entry name" value="ANTI-SIGMA-F FACTOR RSBW"/>
    <property type="match status" value="1"/>
</dbReference>
<dbReference type="CDD" id="cd16936">
    <property type="entry name" value="HATPase_RsbW-like"/>
    <property type="match status" value="1"/>
</dbReference>
<organism evidence="3 4">
    <name type="scientific">Actinomadura gamaensis</name>
    <dbReference type="NCBI Taxonomy" id="1763541"/>
    <lineage>
        <taxon>Bacteria</taxon>
        <taxon>Bacillati</taxon>
        <taxon>Actinomycetota</taxon>
        <taxon>Actinomycetes</taxon>
        <taxon>Streptosporangiales</taxon>
        <taxon>Thermomonosporaceae</taxon>
        <taxon>Actinomadura</taxon>
    </lineage>
</organism>
<reference evidence="4" key="1">
    <citation type="journal article" date="2019" name="Int. J. Syst. Evol. Microbiol.">
        <title>The Global Catalogue of Microorganisms (GCM) 10K type strain sequencing project: providing services to taxonomists for standard genome sequencing and annotation.</title>
        <authorList>
            <consortium name="The Broad Institute Genomics Platform"/>
            <consortium name="The Broad Institute Genome Sequencing Center for Infectious Disease"/>
            <person name="Wu L."/>
            <person name="Ma J."/>
        </authorList>
    </citation>
    <scope>NUCLEOTIDE SEQUENCE [LARGE SCALE GENOMIC DNA]</scope>
    <source>
        <strain evidence="4">KLKA75</strain>
    </source>
</reference>
<accession>A0ABV9U9V9</accession>
<comment type="caution">
    <text evidence="3">The sequence shown here is derived from an EMBL/GenBank/DDBJ whole genome shotgun (WGS) entry which is preliminary data.</text>
</comment>
<evidence type="ECO:0000313" key="3">
    <source>
        <dbReference type="EMBL" id="MFC4911752.1"/>
    </source>
</evidence>
<keyword evidence="1" id="KW-0418">Kinase</keyword>
<dbReference type="SUPFAM" id="SSF55874">
    <property type="entry name" value="ATPase domain of HSP90 chaperone/DNA topoisomerase II/histidine kinase"/>
    <property type="match status" value="1"/>
</dbReference>
<keyword evidence="3" id="KW-0547">Nucleotide-binding</keyword>
<dbReference type="PANTHER" id="PTHR35526">
    <property type="entry name" value="ANTI-SIGMA-F FACTOR RSBW-RELATED"/>
    <property type="match status" value="1"/>
</dbReference>
<keyword evidence="3" id="KW-0067">ATP-binding</keyword>
<evidence type="ECO:0000259" key="2">
    <source>
        <dbReference type="Pfam" id="PF13581"/>
    </source>
</evidence>
<keyword evidence="4" id="KW-1185">Reference proteome</keyword>
<gene>
    <name evidence="3" type="ORF">ACFPCY_30915</name>
</gene>
<dbReference type="RefSeq" id="WP_378260984.1">
    <property type="nucleotide sequence ID" value="NZ_JBHSIT010000010.1"/>
</dbReference>
<dbReference type="Gene3D" id="3.30.565.10">
    <property type="entry name" value="Histidine kinase-like ATPase, C-terminal domain"/>
    <property type="match status" value="1"/>
</dbReference>
<dbReference type="EMBL" id="JBHSIT010000010">
    <property type="protein sequence ID" value="MFC4911752.1"/>
    <property type="molecule type" value="Genomic_DNA"/>
</dbReference>
<dbReference type="Pfam" id="PF13581">
    <property type="entry name" value="HATPase_c_2"/>
    <property type="match status" value="1"/>
</dbReference>
<sequence>MNACSEESRTFASERRQVAAARRWVADVLGATHPLLDDCVLLVSETFTNAVVHGGGEKVEVLIEEDGRGVRVGVLDGGGGALPHYVDDPCGVGGRGLPILRALASEWGFRVLEDGRLRVWFYLASE</sequence>
<dbReference type="InterPro" id="IPR036890">
    <property type="entry name" value="HATPase_C_sf"/>
</dbReference>
<proteinExistence type="predicted"/>
<protein>
    <submittedName>
        <fullName evidence="3">ATP-binding protein</fullName>
    </submittedName>
</protein>
<dbReference type="InterPro" id="IPR050267">
    <property type="entry name" value="Anti-sigma-factor_SerPK"/>
</dbReference>
<name>A0ABV9U9V9_9ACTN</name>